<feature type="domain" description="Organic solvent tolerance-like N-terminal" evidence="5">
    <location>
        <begin position="64"/>
        <end position="183"/>
    </location>
</feature>
<dbReference type="AlphaFoldDB" id="A0A916NED5"/>
<dbReference type="Proteomes" id="UP000693996">
    <property type="component" value="Chromosome"/>
</dbReference>
<dbReference type="GO" id="GO:0009279">
    <property type="term" value="C:cell outer membrane"/>
    <property type="evidence" value="ECO:0007669"/>
    <property type="project" value="TreeGrafter"/>
</dbReference>
<comment type="subunit">
    <text evidence="4">Component of the lipopolysaccharide transport and assembly complex.</text>
</comment>
<dbReference type="HAMAP" id="MF_01914">
    <property type="entry name" value="LPS_assembly_LptA"/>
    <property type="match status" value="1"/>
</dbReference>
<protein>
    <recommendedName>
        <fullName evidence="4">Lipopolysaccharide export system protein LptA</fullName>
    </recommendedName>
</protein>
<proteinExistence type="inferred from homology"/>
<dbReference type="InterPro" id="IPR005653">
    <property type="entry name" value="OstA-like_N"/>
</dbReference>
<reference evidence="6" key="1">
    <citation type="submission" date="2021-06" db="EMBL/GenBank/DDBJ databases">
        <authorList>
            <person name="Szabo G."/>
        </authorList>
    </citation>
    <scope>NUCLEOTIDE SEQUENCE</scope>
    <source>
        <strain evidence="6">MYVALT</strain>
    </source>
</reference>
<evidence type="ECO:0000256" key="1">
    <source>
        <dbReference type="ARBA" id="ARBA00022448"/>
    </source>
</evidence>
<evidence type="ECO:0000256" key="3">
    <source>
        <dbReference type="ARBA" id="ARBA00022764"/>
    </source>
</evidence>
<keyword evidence="2" id="KW-0732">Signal</keyword>
<dbReference type="GO" id="GO:0015920">
    <property type="term" value="P:lipopolysaccharide transport"/>
    <property type="evidence" value="ECO:0007669"/>
    <property type="project" value="UniProtKB-UniRule"/>
</dbReference>
<dbReference type="InterPro" id="IPR052037">
    <property type="entry name" value="LPS_export_LptA"/>
</dbReference>
<sequence length="219" mass="24523">MIFINLILNHQTPTHILHPKQYKAMNRASSAYKSIIASLIGLLLLALVLPTAHASHIAHDQTLNIEADQMTYDVLSQLAVFTGHVIVTKGEILIRADRIDVRQDPQRYQYATGISTDNRLSYFRKKRDSIDEYIEGNAVCIHYDGKQNLTTLTTHAAIRRLHGMSQVLDEVHGSVITYNCQTNFYTAQSGKDIAGPGNPSGRVHAMLIPRIEKQHAPPF</sequence>
<keyword evidence="1 4" id="KW-0813">Transport</keyword>
<keyword evidence="7" id="KW-1185">Reference proteome</keyword>
<evidence type="ECO:0000259" key="5">
    <source>
        <dbReference type="Pfam" id="PF03968"/>
    </source>
</evidence>
<evidence type="ECO:0000256" key="2">
    <source>
        <dbReference type="ARBA" id="ARBA00022729"/>
    </source>
</evidence>
<accession>A0A916NED5</accession>
<dbReference type="PANTHER" id="PTHR36504">
    <property type="entry name" value="LIPOPOLYSACCHARIDE EXPORT SYSTEM PROTEIN LPTA"/>
    <property type="match status" value="1"/>
</dbReference>
<dbReference type="PANTHER" id="PTHR36504:SF1">
    <property type="entry name" value="LIPOPOLYSACCHARIDE EXPORT SYSTEM PROTEIN LPTA"/>
    <property type="match status" value="1"/>
</dbReference>
<organism evidence="6 7">
    <name type="scientific">Candidatus Vallotiella hemipterorum</name>
    <dbReference type="NCBI Taxonomy" id="1177213"/>
    <lineage>
        <taxon>Bacteria</taxon>
        <taxon>Pseudomonadati</taxon>
        <taxon>Pseudomonadota</taxon>
        <taxon>Betaproteobacteria</taxon>
        <taxon>Burkholderiales</taxon>
        <taxon>Burkholderiaceae</taxon>
        <taxon>Candidatus Vallotiella</taxon>
    </lineage>
</organism>
<comment type="function">
    <text evidence="4">Involved in the assembly of lipopolysaccharide (LPS). Required for the translocation of LPS from the inner membrane to the outer membrane.</text>
</comment>
<dbReference type="InterPro" id="IPR014340">
    <property type="entry name" value="LptA"/>
</dbReference>
<gene>
    <name evidence="4 6" type="primary">lptA</name>
    <name evidence="6" type="ORF">MYVALT_G_01160</name>
</gene>
<comment type="similarity">
    <text evidence="4">Belongs to the LptA family.</text>
</comment>
<evidence type="ECO:0000313" key="6">
    <source>
        <dbReference type="EMBL" id="CAG7596778.1"/>
    </source>
</evidence>
<dbReference type="Pfam" id="PF03968">
    <property type="entry name" value="LptD_N"/>
    <property type="match status" value="1"/>
</dbReference>
<dbReference type="KEGG" id="vtr:MYVALT_G_01160"/>
<dbReference type="GO" id="GO:0017089">
    <property type="term" value="F:glycolipid transfer activity"/>
    <property type="evidence" value="ECO:0007669"/>
    <property type="project" value="TreeGrafter"/>
</dbReference>
<dbReference type="NCBIfam" id="TIGR03002">
    <property type="entry name" value="outer_YhbN_LptA"/>
    <property type="match status" value="1"/>
</dbReference>
<comment type="subcellular location">
    <subcellularLocation>
        <location evidence="4">Periplasm</location>
    </subcellularLocation>
</comment>
<name>A0A916NED5_9BURK</name>
<evidence type="ECO:0000256" key="4">
    <source>
        <dbReference type="HAMAP-Rule" id="MF_01914"/>
    </source>
</evidence>
<dbReference type="GO" id="GO:0001530">
    <property type="term" value="F:lipopolysaccharide binding"/>
    <property type="evidence" value="ECO:0007669"/>
    <property type="project" value="InterPro"/>
</dbReference>
<evidence type="ECO:0000313" key="7">
    <source>
        <dbReference type="Proteomes" id="UP000693996"/>
    </source>
</evidence>
<keyword evidence="3 4" id="KW-0574">Periplasm</keyword>
<dbReference type="GO" id="GO:0043165">
    <property type="term" value="P:Gram-negative-bacterium-type cell outer membrane assembly"/>
    <property type="evidence" value="ECO:0007669"/>
    <property type="project" value="UniProtKB-UniRule"/>
</dbReference>
<dbReference type="EMBL" id="OU343031">
    <property type="protein sequence ID" value="CAG7596778.1"/>
    <property type="molecule type" value="Genomic_DNA"/>
</dbReference>
<dbReference type="GO" id="GO:0030288">
    <property type="term" value="C:outer membrane-bounded periplasmic space"/>
    <property type="evidence" value="ECO:0007669"/>
    <property type="project" value="TreeGrafter"/>
</dbReference>